<dbReference type="InterPro" id="IPR016936">
    <property type="entry name" value="UCP029693"/>
</dbReference>
<dbReference type="PIRSF" id="PIRSF029693">
    <property type="entry name" value="UCP029693"/>
    <property type="match status" value="1"/>
</dbReference>
<dbReference type="Pfam" id="PF10095">
    <property type="entry name" value="DUF2333"/>
    <property type="match status" value="1"/>
</dbReference>
<name>A0A6S6SK73_9GAMM</name>
<evidence type="ECO:0008006" key="2">
    <source>
        <dbReference type="Google" id="ProtNLM"/>
    </source>
</evidence>
<protein>
    <recommendedName>
        <fullName evidence="2">DUF2333 domain-containing protein</fullName>
    </recommendedName>
</protein>
<evidence type="ECO:0000313" key="1">
    <source>
        <dbReference type="EMBL" id="CAA6808858.1"/>
    </source>
</evidence>
<reference evidence="1" key="1">
    <citation type="submission" date="2020-01" db="EMBL/GenBank/DDBJ databases">
        <authorList>
            <person name="Meier V. D."/>
            <person name="Meier V D."/>
        </authorList>
    </citation>
    <scope>NUCLEOTIDE SEQUENCE</scope>
    <source>
        <strain evidence="1">HLG_WM_MAG_08</strain>
    </source>
</reference>
<proteinExistence type="predicted"/>
<organism evidence="1">
    <name type="scientific">uncultured Thiotrichaceae bacterium</name>
    <dbReference type="NCBI Taxonomy" id="298394"/>
    <lineage>
        <taxon>Bacteria</taxon>
        <taxon>Pseudomonadati</taxon>
        <taxon>Pseudomonadota</taxon>
        <taxon>Gammaproteobacteria</taxon>
        <taxon>Thiotrichales</taxon>
        <taxon>Thiotrichaceae</taxon>
        <taxon>environmental samples</taxon>
    </lineage>
</organism>
<gene>
    <name evidence="1" type="ORF">HELGO_WM34886</name>
</gene>
<dbReference type="EMBL" id="CACVAV010000138">
    <property type="protein sequence ID" value="CAA6808858.1"/>
    <property type="molecule type" value="Genomic_DNA"/>
</dbReference>
<accession>A0A6S6SK73</accession>
<dbReference type="AlphaFoldDB" id="A0A6S6SK73"/>
<sequence length="296" mass="32856">MRPGVITTATLVEISSALLDKPGGFTSNDVSMPSMAFEHMLVVPDIPNWEFGVLTQVRDMALAMRDDFSRSQSQSATDPDLVTAQIRFNTDSNLWLFPPAESQFREGVDALESYLQRLQNGEAQFYTRADNLNNWLTKVQRQMGALSIALSASVGIRQVQEEGAAMSIADDDLQAPGVELEVIDTAEGEQAEVLVKTPRLKVDDVFYQARGQTWAILHLLKAIEADFEDVLRQKNSLVSLRQIINKLEDAQEDVWSPIILNGRGYSFVANHSLVMASQISRANAALIDLSRLMREG</sequence>